<keyword evidence="12 18" id="KW-1133">Transmembrane helix</keyword>
<dbReference type="Gene3D" id="2.90.10.10">
    <property type="entry name" value="Bulb-type lectin domain"/>
    <property type="match status" value="1"/>
</dbReference>
<evidence type="ECO:0000256" key="3">
    <source>
        <dbReference type="ARBA" id="ARBA00022527"/>
    </source>
</evidence>
<evidence type="ECO:0000256" key="10">
    <source>
        <dbReference type="ARBA" id="ARBA00022777"/>
    </source>
</evidence>
<keyword evidence="10" id="KW-0418">Kinase</keyword>
<evidence type="ECO:0000256" key="1">
    <source>
        <dbReference type="ARBA" id="ARBA00004251"/>
    </source>
</evidence>
<dbReference type="InterPro" id="IPR003609">
    <property type="entry name" value="Pan_app"/>
</dbReference>
<evidence type="ECO:0000256" key="2">
    <source>
        <dbReference type="ARBA" id="ARBA00022475"/>
    </source>
</evidence>
<dbReference type="CDD" id="cd01098">
    <property type="entry name" value="PAN_AP_plant"/>
    <property type="match status" value="1"/>
</dbReference>
<dbReference type="InterPro" id="IPR036426">
    <property type="entry name" value="Bulb-type_lectin_dom_sf"/>
</dbReference>
<evidence type="ECO:0000256" key="14">
    <source>
        <dbReference type="ARBA" id="ARBA00023157"/>
    </source>
</evidence>
<feature type="domain" description="Bulb-type lectin" evidence="21">
    <location>
        <begin position="32"/>
        <end position="156"/>
    </location>
</feature>
<dbReference type="InterPro" id="IPR001480">
    <property type="entry name" value="Bulb-type_lectin_dom"/>
</dbReference>
<dbReference type="FunFam" id="2.90.10.10:FF:000005">
    <property type="entry name" value="G-type lectin S-receptor-like serine/threonine-protein kinase"/>
    <property type="match status" value="1"/>
</dbReference>
<dbReference type="InterPro" id="IPR011009">
    <property type="entry name" value="Kinase-like_dom_sf"/>
</dbReference>
<comment type="caution">
    <text evidence="23">The sequence shown here is derived from an EMBL/GenBank/DDBJ whole genome shotgun (WGS) entry which is preliminary data.</text>
</comment>
<evidence type="ECO:0000256" key="5">
    <source>
        <dbReference type="ARBA" id="ARBA00022679"/>
    </source>
</evidence>
<feature type="domain" description="Protein kinase" evidence="20">
    <location>
        <begin position="536"/>
        <end position="641"/>
    </location>
</feature>
<dbReference type="GO" id="GO:0005886">
    <property type="term" value="C:plasma membrane"/>
    <property type="evidence" value="ECO:0007669"/>
    <property type="project" value="UniProtKB-SubCell"/>
</dbReference>
<dbReference type="InterPro" id="IPR017441">
    <property type="entry name" value="Protein_kinase_ATP_BS"/>
</dbReference>
<evidence type="ECO:0000256" key="15">
    <source>
        <dbReference type="ARBA" id="ARBA00023170"/>
    </source>
</evidence>
<keyword evidence="13 18" id="KW-0472">Membrane</keyword>
<evidence type="ECO:0000256" key="17">
    <source>
        <dbReference type="PROSITE-ProRule" id="PRU10141"/>
    </source>
</evidence>
<dbReference type="SMART" id="SM00108">
    <property type="entry name" value="B_lectin"/>
    <property type="match status" value="1"/>
</dbReference>
<dbReference type="PANTHER" id="PTHR32444">
    <property type="entry name" value="BULB-TYPE LECTIN DOMAIN-CONTAINING PROTEIN"/>
    <property type="match status" value="1"/>
</dbReference>
<keyword evidence="9 17" id="KW-0547">Nucleotide-binding</keyword>
<dbReference type="AlphaFoldDB" id="A0AAE1R9A0"/>
<keyword evidence="16" id="KW-0325">Glycoprotein</keyword>
<dbReference type="Pfam" id="PF07714">
    <property type="entry name" value="PK_Tyr_Ser-Thr"/>
    <property type="match status" value="1"/>
</dbReference>
<keyword evidence="4" id="KW-0245">EGF-like domain</keyword>
<evidence type="ECO:0000259" key="20">
    <source>
        <dbReference type="PROSITE" id="PS50011"/>
    </source>
</evidence>
<dbReference type="InterPro" id="IPR000858">
    <property type="entry name" value="S_locus_glycoprot_dom"/>
</dbReference>
<keyword evidence="7 19" id="KW-0732">Signal</keyword>
<proteinExistence type="predicted"/>
<organism evidence="23 24">
    <name type="scientific">Anisodus tanguticus</name>
    <dbReference type="NCBI Taxonomy" id="243964"/>
    <lineage>
        <taxon>Eukaryota</taxon>
        <taxon>Viridiplantae</taxon>
        <taxon>Streptophyta</taxon>
        <taxon>Embryophyta</taxon>
        <taxon>Tracheophyta</taxon>
        <taxon>Spermatophyta</taxon>
        <taxon>Magnoliopsida</taxon>
        <taxon>eudicotyledons</taxon>
        <taxon>Gunneridae</taxon>
        <taxon>Pentapetalae</taxon>
        <taxon>asterids</taxon>
        <taxon>lamiids</taxon>
        <taxon>Solanales</taxon>
        <taxon>Solanaceae</taxon>
        <taxon>Solanoideae</taxon>
        <taxon>Hyoscyameae</taxon>
        <taxon>Anisodus</taxon>
    </lineage>
</organism>
<reference evidence="23" key="1">
    <citation type="submission" date="2023-12" db="EMBL/GenBank/DDBJ databases">
        <title>Genome assembly of Anisodus tanguticus.</title>
        <authorList>
            <person name="Wang Y.-J."/>
        </authorList>
    </citation>
    <scope>NUCLEOTIDE SEQUENCE</scope>
    <source>
        <strain evidence="23">KB-2021</strain>
        <tissue evidence="23">Leaf</tissue>
    </source>
</reference>
<dbReference type="PROSITE" id="PS50948">
    <property type="entry name" value="PAN"/>
    <property type="match status" value="1"/>
</dbReference>
<dbReference type="GO" id="GO:0005524">
    <property type="term" value="F:ATP binding"/>
    <property type="evidence" value="ECO:0007669"/>
    <property type="project" value="UniProtKB-UniRule"/>
</dbReference>
<dbReference type="PROSITE" id="PS50927">
    <property type="entry name" value="BULB_LECTIN"/>
    <property type="match status" value="1"/>
</dbReference>
<evidence type="ECO:0000256" key="18">
    <source>
        <dbReference type="SAM" id="Phobius"/>
    </source>
</evidence>
<keyword evidence="15" id="KW-0675">Receptor</keyword>
<evidence type="ECO:0000313" key="24">
    <source>
        <dbReference type="Proteomes" id="UP001291623"/>
    </source>
</evidence>
<evidence type="ECO:0000256" key="19">
    <source>
        <dbReference type="SAM" id="SignalP"/>
    </source>
</evidence>
<dbReference type="GO" id="GO:0048544">
    <property type="term" value="P:recognition of pollen"/>
    <property type="evidence" value="ECO:0007669"/>
    <property type="project" value="InterPro"/>
</dbReference>
<dbReference type="FunFam" id="3.30.200.20:FF:000330">
    <property type="entry name" value="G-type lectin S-receptor-like serine/threonine-protein kinase At4g03230"/>
    <property type="match status" value="1"/>
</dbReference>
<feature type="transmembrane region" description="Helical" evidence="18">
    <location>
        <begin position="454"/>
        <end position="472"/>
    </location>
</feature>
<evidence type="ECO:0000256" key="11">
    <source>
        <dbReference type="ARBA" id="ARBA00022840"/>
    </source>
</evidence>
<evidence type="ECO:0000259" key="22">
    <source>
        <dbReference type="PROSITE" id="PS50948"/>
    </source>
</evidence>
<name>A0AAE1R9A0_9SOLA</name>
<dbReference type="InterPro" id="IPR022126">
    <property type="entry name" value="S-locus_recpt_kinase"/>
</dbReference>
<dbReference type="Gene3D" id="3.50.4.10">
    <property type="entry name" value="Hepatocyte Growth Factor"/>
    <property type="match status" value="1"/>
</dbReference>
<evidence type="ECO:0000256" key="8">
    <source>
        <dbReference type="ARBA" id="ARBA00022734"/>
    </source>
</evidence>
<dbReference type="GO" id="GO:0004674">
    <property type="term" value="F:protein serine/threonine kinase activity"/>
    <property type="evidence" value="ECO:0007669"/>
    <property type="project" value="UniProtKB-KW"/>
</dbReference>
<keyword evidence="11 17" id="KW-0067">ATP-binding</keyword>
<dbReference type="EMBL" id="JAVYJV010000018">
    <property type="protein sequence ID" value="KAK4347061.1"/>
    <property type="molecule type" value="Genomic_DNA"/>
</dbReference>
<gene>
    <name evidence="23" type="ORF">RND71_033400</name>
</gene>
<evidence type="ECO:0000256" key="12">
    <source>
        <dbReference type="ARBA" id="ARBA00022989"/>
    </source>
</evidence>
<feature type="domain" description="Apple" evidence="22">
    <location>
        <begin position="350"/>
        <end position="432"/>
    </location>
</feature>
<dbReference type="PROSITE" id="PS00107">
    <property type="entry name" value="PROTEIN_KINASE_ATP"/>
    <property type="match status" value="1"/>
</dbReference>
<evidence type="ECO:0008006" key="25">
    <source>
        <dbReference type="Google" id="ProtNLM"/>
    </source>
</evidence>
<dbReference type="SUPFAM" id="SSF56112">
    <property type="entry name" value="Protein kinase-like (PK-like)"/>
    <property type="match status" value="1"/>
</dbReference>
<dbReference type="GO" id="GO:0030246">
    <property type="term" value="F:carbohydrate binding"/>
    <property type="evidence" value="ECO:0007669"/>
    <property type="project" value="UniProtKB-KW"/>
</dbReference>
<dbReference type="Pfam" id="PF12398">
    <property type="entry name" value="DUF3660"/>
    <property type="match status" value="1"/>
</dbReference>
<feature type="chain" id="PRO_5042006911" description="Non-specific serine/threonine protein kinase" evidence="19">
    <location>
        <begin position="30"/>
        <end position="641"/>
    </location>
</feature>
<keyword evidence="14" id="KW-1015">Disulfide bond</keyword>
<feature type="signal peptide" evidence="19">
    <location>
        <begin position="1"/>
        <end position="29"/>
    </location>
</feature>
<evidence type="ECO:0000256" key="9">
    <source>
        <dbReference type="ARBA" id="ARBA00022741"/>
    </source>
</evidence>
<dbReference type="Pfam" id="PF08276">
    <property type="entry name" value="PAN_2"/>
    <property type="match status" value="1"/>
</dbReference>
<dbReference type="Proteomes" id="UP001291623">
    <property type="component" value="Unassembled WGS sequence"/>
</dbReference>
<keyword evidence="5" id="KW-0808">Transferase</keyword>
<keyword evidence="2" id="KW-1003">Cell membrane</keyword>
<dbReference type="SUPFAM" id="SSF51110">
    <property type="entry name" value="alpha-D-mannose-specific plant lectins"/>
    <property type="match status" value="1"/>
</dbReference>
<keyword evidence="24" id="KW-1185">Reference proteome</keyword>
<dbReference type="PANTHER" id="PTHR32444:SF89">
    <property type="entry name" value="S GLYCOPROTEIN"/>
    <property type="match status" value="1"/>
</dbReference>
<protein>
    <recommendedName>
        <fullName evidence="25">Non-specific serine/threonine protein kinase</fullName>
    </recommendedName>
</protein>
<evidence type="ECO:0000256" key="6">
    <source>
        <dbReference type="ARBA" id="ARBA00022692"/>
    </source>
</evidence>
<dbReference type="SMART" id="SM00473">
    <property type="entry name" value="PAN_AP"/>
    <property type="match status" value="1"/>
</dbReference>
<dbReference type="InterPro" id="IPR000719">
    <property type="entry name" value="Prot_kinase_dom"/>
</dbReference>
<dbReference type="PROSITE" id="PS50011">
    <property type="entry name" value="PROTEIN_KINASE_DOM"/>
    <property type="match status" value="1"/>
</dbReference>
<accession>A0AAE1R9A0</accession>
<evidence type="ECO:0000259" key="21">
    <source>
        <dbReference type="PROSITE" id="PS50927"/>
    </source>
</evidence>
<keyword evidence="6 18" id="KW-0812">Transmembrane</keyword>
<keyword evidence="3" id="KW-0723">Serine/threonine-protein kinase</keyword>
<dbReference type="Pfam" id="PF01453">
    <property type="entry name" value="B_lectin"/>
    <property type="match status" value="1"/>
</dbReference>
<feature type="binding site" evidence="17">
    <location>
        <position position="564"/>
    </location>
    <ligand>
        <name>ATP</name>
        <dbReference type="ChEBI" id="CHEBI:30616"/>
    </ligand>
</feature>
<dbReference type="Pfam" id="PF00954">
    <property type="entry name" value="S_locus_glycop"/>
    <property type="match status" value="1"/>
</dbReference>
<evidence type="ECO:0000256" key="13">
    <source>
        <dbReference type="ARBA" id="ARBA00023136"/>
    </source>
</evidence>
<sequence length="641" mass="72309">MRNNYTKKYNFHQIFILLLISQNFHPILAIPTDTITPTQPLTKDQTLISPGQLFELGFFTPGGANSDKWYVGIWYKEIEDKTIVWVANRANPLSSSSTSVLQITENNTLLLIDGQTRNPVWSSDETPATNIIAQLLDSGNFVIRPENDDEEQSYIWQSFDYPTDTLLPGMKLGWDLKTGLNRNITSWKTPIDPAPGDYTFKINTNGLPEAFLTEKQKIKYRSGAWNGVRFSGVPEMKPTEIITFEFQFKSDEIFYMFELHNKTLYSRLLVNHNGLLERYTWIPTNSIWNRFWYAPKDQCDGYKECGLSGICDTNLSPICKCMMGFKPKNQIAWDLRDGSDGCVRFHKLDCETDDFNVLGNMKLPDTTSSFVDKNMNLDECEDMCRKNCSCTAYTSSNITGSGSGCVIWSTQLVDMRQYAAAEGGQVLYVRVASSDAVHSVGVGSGNSSGKTKTIAIAAGIIVLFGVALCFLSKRRIYQRSIRTRSENRGLSERSQELLMNAAIIPSKREFSGETSTEEIELPLFDFGTLAMATENFSDATKLGQGGFGCVYKAMLVEGQEVAVKRLSKNSGQGVEEFKNELRLIARLQHRNLVRLLGCCVDMEEKMLIYEYLENKSLDTILFSKSFSLYFGHSSLSHHIHH</sequence>
<evidence type="ECO:0000313" key="23">
    <source>
        <dbReference type="EMBL" id="KAK4347061.1"/>
    </source>
</evidence>
<dbReference type="InterPro" id="IPR001245">
    <property type="entry name" value="Ser-Thr/Tyr_kinase_cat_dom"/>
</dbReference>
<evidence type="ECO:0000256" key="7">
    <source>
        <dbReference type="ARBA" id="ARBA00022729"/>
    </source>
</evidence>
<comment type="subcellular location">
    <subcellularLocation>
        <location evidence="1">Cell membrane</location>
        <topology evidence="1">Single-pass type I membrane protein</topology>
    </subcellularLocation>
</comment>
<keyword evidence="8" id="KW-0430">Lectin</keyword>
<dbReference type="CDD" id="cd00028">
    <property type="entry name" value="B_lectin"/>
    <property type="match status" value="1"/>
</dbReference>
<dbReference type="Gene3D" id="3.30.200.20">
    <property type="entry name" value="Phosphorylase Kinase, domain 1"/>
    <property type="match status" value="1"/>
</dbReference>
<evidence type="ECO:0000256" key="16">
    <source>
        <dbReference type="ARBA" id="ARBA00023180"/>
    </source>
</evidence>
<evidence type="ECO:0000256" key="4">
    <source>
        <dbReference type="ARBA" id="ARBA00022536"/>
    </source>
</evidence>